<keyword evidence="1" id="KW-0812">Transmembrane</keyword>
<proteinExistence type="predicted"/>
<dbReference type="RefSeq" id="WP_187008996.1">
    <property type="nucleotide sequence ID" value="NZ_JACRUI010000001.1"/>
</dbReference>
<organism evidence="3 4">
    <name type="scientific">Flavobacterium kayseriense</name>
    <dbReference type="NCBI Taxonomy" id="2764714"/>
    <lineage>
        <taxon>Bacteria</taxon>
        <taxon>Pseudomonadati</taxon>
        <taxon>Bacteroidota</taxon>
        <taxon>Flavobacteriia</taxon>
        <taxon>Flavobacteriales</taxon>
        <taxon>Flavobacteriaceae</taxon>
        <taxon>Flavobacterium</taxon>
    </lineage>
</organism>
<dbReference type="InterPro" id="IPR011990">
    <property type="entry name" value="TPR-like_helical_dom_sf"/>
</dbReference>
<dbReference type="InterPro" id="IPR045957">
    <property type="entry name" value="DUF6377"/>
</dbReference>
<dbReference type="EMBL" id="JACRUJ010000001">
    <property type="protein sequence ID" value="MBC5840420.1"/>
    <property type="molecule type" value="Genomic_DNA"/>
</dbReference>
<evidence type="ECO:0000259" key="2">
    <source>
        <dbReference type="Pfam" id="PF19904"/>
    </source>
</evidence>
<gene>
    <name evidence="3" type="ORF">H8R23_03295</name>
</gene>
<evidence type="ECO:0000313" key="3">
    <source>
        <dbReference type="EMBL" id="MBC5840420.1"/>
    </source>
</evidence>
<keyword evidence="1" id="KW-1133">Transmembrane helix</keyword>
<evidence type="ECO:0000256" key="1">
    <source>
        <dbReference type="SAM" id="Phobius"/>
    </source>
</evidence>
<keyword evidence="1" id="KW-0472">Membrane</keyword>
<feature type="domain" description="DUF6377" evidence="2">
    <location>
        <begin position="254"/>
        <end position="508"/>
    </location>
</feature>
<protein>
    <recommendedName>
        <fullName evidence="2">DUF6377 domain-containing protein</fullName>
    </recommendedName>
</protein>
<keyword evidence="4" id="KW-1185">Reference proteome</keyword>
<name>A0ABR7J4E6_9FLAO</name>
<evidence type="ECO:0000313" key="4">
    <source>
        <dbReference type="Proteomes" id="UP000629963"/>
    </source>
</evidence>
<reference evidence="3 4" key="1">
    <citation type="submission" date="2020-08" db="EMBL/GenBank/DDBJ databases">
        <title>Description of novel Flavobacterium F-380 isolate.</title>
        <authorList>
            <person name="Saticioglu I.B."/>
            <person name="Duman M."/>
            <person name="Altun S."/>
        </authorList>
    </citation>
    <scope>NUCLEOTIDE SEQUENCE [LARGE SCALE GENOMIC DNA]</scope>
    <source>
        <strain evidence="3 4">F-380</strain>
    </source>
</reference>
<dbReference type="Gene3D" id="1.25.40.10">
    <property type="entry name" value="Tetratricopeptide repeat domain"/>
    <property type="match status" value="1"/>
</dbReference>
<accession>A0ABR7J4E6</accession>
<dbReference type="Proteomes" id="UP000629963">
    <property type="component" value="Unassembled WGS sequence"/>
</dbReference>
<dbReference type="Pfam" id="PF19904">
    <property type="entry name" value="DUF6377"/>
    <property type="match status" value="1"/>
</dbReference>
<sequence length="548" mass="63071">MNRLLLVILILFFPTIVLSQDNTTALLQELDQTIANIGQYTTQKEAQIAALKKQFNSSATETEKQILSRLLYEEYRLYKSDSALAYARKNVAIALKINDFNTTNQSYLDLASIMGTLGMYKEAIDILSTKTVDKSPGLKGAYYNINRSIYGYMADYASSNYEKNNYLSLVKKYRDSALIYVKKQTNEYTINTSEALIEKGVYDQAILYLKVPFESLKLDDPNRAVFAYIISTIYQKKGNREEQKKWLIISAISDLQNSKKENISLRNLAFLLYEEGDIDRAYLYIQRSLEDALFCNARLRTYEISKMLPIISGAYQQQNETNKKQLVVFLVCLSILTVILLIALFQLFKQMKQLKAAQKEIHIANQQLVVLNTTLQSTNLMLNETNNNLAETNRIKEIYIGRYMDQCSDYIAKLEGYRKKLNVMATAGKMNQLLDAVQSKQFITEELTEFYNNFDRTFLQLFPDFIIQFESLLIDKELTQLKEGELLNTELRIVALIRLGIKDSAKIATFLRYSVSTIYNYRSLLKNKSKGPREEFESKLISIGSSEL</sequence>
<feature type="transmembrane region" description="Helical" evidence="1">
    <location>
        <begin position="326"/>
        <end position="348"/>
    </location>
</feature>
<comment type="caution">
    <text evidence="3">The sequence shown here is derived from an EMBL/GenBank/DDBJ whole genome shotgun (WGS) entry which is preliminary data.</text>
</comment>